<feature type="transmembrane region" description="Helical" evidence="1">
    <location>
        <begin position="7"/>
        <end position="29"/>
    </location>
</feature>
<comment type="caution">
    <text evidence="2">The sequence shown here is derived from an EMBL/GenBank/DDBJ whole genome shotgun (WGS) entry which is preliminary data.</text>
</comment>
<keyword evidence="1" id="KW-1133">Transmembrane helix</keyword>
<name>A0A6C2CA81_9LACO</name>
<evidence type="ECO:0000313" key="2">
    <source>
        <dbReference type="EMBL" id="TYC51050.1"/>
    </source>
</evidence>
<proteinExistence type="predicted"/>
<keyword evidence="1" id="KW-0812">Transmembrane</keyword>
<dbReference type="Proteomes" id="UP000371977">
    <property type="component" value="Unassembled WGS sequence"/>
</dbReference>
<keyword evidence="1" id="KW-0472">Membrane</keyword>
<dbReference type="OrthoDB" id="9850196at2"/>
<organism evidence="2 3">
    <name type="scientific">Weissella muntiaci</name>
    <dbReference type="NCBI Taxonomy" id="2508881"/>
    <lineage>
        <taxon>Bacteria</taxon>
        <taxon>Bacillati</taxon>
        <taxon>Bacillota</taxon>
        <taxon>Bacilli</taxon>
        <taxon>Lactobacillales</taxon>
        <taxon>Lactobacillaceae</taxon>
        <taxon>Weissella</taxon>
    </lineage>
</organism>
<evidence type="ECO:0000256" key="1">
    <source>
        <dbReference type="SAM" id="Phobius"/>
    </source>
</evidence>
<dbReference type="EMBL" id="SDGZ01000003">
    <property type="protein sequence ID" value="TYC51050.1"/>
    <property type="molecule type" value="Genomic_DNA"/>
</dbReference>
<sequence length="198" mass="22316">MKKHNDSILTIVIAVFSLISLTFLTVSVIDTNNQKASINDKIQMTHKKSEDLVIDEAKEKKSKRPGISNSLDALNDFFDGYYTFENQQEYNNRAKSLRNVASSDVLTDEKIFESDPYKKVKQLELQSKFTSLKFFPATLNDTEVTGSVYVSYSANYADKKAGTGQALYDVTFNRSDNKITNISKKGDLSVNTDSTLYE</sequence>
<dbReference type="RefSeq" id="WP_148621636.1">
    <property type="nucleotide sequence ID" value="NZ_SDGZ01000003.1"/>
</dbReference>
<dbReference type="AlphaFoldDB" id="A0A6C2CA81"/>
<reference evidence="2 3" key="1">
    <citation type="submission" date="2019-01" db="EMBL/GenBank/DDBJ databases">
        <title>Weissella sp. nov., a novel lactic acid bacterium isolated from animal feces.</title>
        <authorList>
            <person name="Wang L.-T."/>
        </authorList>
    </citation>
    <scope>NUCLEOTIDE SEQUENCE [LARGE SCALE GENOMIC DNA]</scope>
    <source>
        <strain evidence="2 3">8H-2</strain>
    </source>
</reference>
<accession>A0A6C2CA81</accession>
<gene>
    <name evidence="2" type="ORF">ESZ50_00515</name>
</gene>
<evidence type="ECO:0000313" key="3">
    <source>
        <dbReference type="Proteomes" id="UP000371977"/>
    </source>
</evidence>
<keyword evidence="3" id="KW-1185">Reference proteome</keyword>
<protein>
    <submittedName>
        <fullName evidence="2">Uncharacterized protein</fullName>
    </submittedName>
</protein>